<dbReference type="InterPro" id="IPR021108">
    <property type="entry name" value="Restrct_endonuc_II_BpuJI_N"/>
</dbReference>
<comment type="caution">
    <text evidence="3">The sequence shown here is derived from an EMBL/GenBank/DDBJ whole genome shotgun (WGS) entry which is preliminary data.</text>
</comment>
<proteinExistence type="predicted"/>
<dbReference type="InterPro" id="IPR024975">
    <property type="entry name" value="NOV_C"/>
</dbReference>
<accession>A0A2H0YQL9</accession>
<gene>
    <name evidence="3" type="ORF">COT32_01875</name>
</gene>
<sequence>MYKTPSKHYLRLHFERSRFNRRLEDMLLILANHIINTGVIEKEQFNNLLDKIIRNTATTALTEKTIKNHRTEMIRFFGLVKYVDNVAVPGNRISLLAQTQDIPRFFKSFCKQFQFPGGFLKPDKVSEMVKSGVRFKPAKYILQLFKVAESKYGEFAINAAEVAHFIFNDKRITAVGEKPVHVLERIMENRKEDVSVDKTSDIIRYARDFLNYMVEANLLHEFKGMYALNKMESKAIHSIIADKGFFDEYSKIIKKDGTWSVDDYKNVDKKWAEWFADEIEDKNLETPIKALVKDDAQYPEQWKKIKELLERKDPAFKGGALKEIGDEGEKIVYEYEKTIVSKIRKDLVHLVKVVSKATSLGYDIISINANEGRRKKYIEVKTTKKNYEPEVEIPFIISINEWSVAEQHGDDYFIYRVIITKEGVSIFVIQNPVLRRKEGNLIIESIGFKVVYTAKSGGYINLESIYEQTKANN</sequence>
<dbReference type="Pfam" id="PF11564">
    <property type="entry name" value="BpuJI_N"/>
    <property type="match status" value="1"/>
</dbReference>
<evidence type="ECO:0008006" key="5">
    <source>
        <dbReference type="Google" id="ProtNLM"/>
    </source>
</evidence>
<organism evidence="3 4">
    <name type="scientific">Candidatus Nealsonbacteria bacterium CG08_land_8_20_14_0_20_36_22</name>
    <dbReference type="NCBI Taxonomy" id="1974704"/>
    <lineage>
        <taxon>Bacteria</taxon>
        <taxon>Candidatus Nealsoniibacteriota</taxon>
    </lineage>
</organism>
<reference evidence="4" key="1">
    <citation type="submission" date="2017-09" db="EMBL/GenBank/DDBJ databases">
        <title>Depth-based differentiation of microbial function through sediment-hosted aquifers and enrichment of novel symbionts in the deep terrestrial subsurface.</title>
        <authorList>
            <person name="Probst A.J."/>
            <person name="Ladd B."/>
            <person name="Jarett J.K."/>
            <person name="Geller-Mcgrath D.E."/>
            <person name="Sieber C.M.K."/>
            <person name="Emerson J.B."/>
            <person name="Anantharaman K."/>
            <person name="Thomas B.C."/>
            <person name="Malmstrom R."/>
            <person name="Stieglmeier M."/>
            <person name="Klingl A."/>
            <person name="Woyke T."/>
            <person name="Ryan C.M."/>
            <person name="Banfield J.F."/>
        </authorList>
    </citation>
    <scope>NUCLEOTIDE SEQUENCE [LARGE SCALE GENOMIC DNA]</scope>
</reference>
<dbReference type="Gene3D" id="1.10.10.2090">
    <property type="match status" value="1"/>
</dbReference>
<evidence type="ECO:0000313" key="3">
    <source>
        <dbReference type="EMBL" id="PIS40042.1"/>
    </source>
</evidence>
<dbReference type="Gene3D" id="1.10.1740.180">
    <property type="match status" value="1"/>
</dbReference>
<feature type="domain" description="Protein NO VEIN C-terminal" evidence="2">
    <location>
        <begin position="328"/>
        <end position="421"/>
    </location>
</feature>
<evidence type="ECO:0000313" key="4">
    <source>
        <dbReference type="Proteomes" id="UP000231472"/>
    </source>
</evidence>
<dbReference type="Proteomes" id="UP000231472">
    <property type="component" value="Unassembled WGS sequence"/>
</dbReference>
<protein>
    <recommendedName>
        <fullName evidence="5">Protein NO VEIN C-terminal domain-containing protein</fullName>
    </recommendedName>
</protein>
<feature type="domain" description="Restriction endonuclease type II BpuJI N-terminal" evidence="1">
    <location>
        <begin position="2"/>
        <end position="271"/>
    </location>
</feature>
<dbReference type="EMBL" id="PEYC01000036">
    <property type="protein sequence ID" value="PIS40042.1"/>
    <property type="molecule type" value="Genomic_DNA"/>
</dbReference>
<dbReference type="Gene3D" id="1.10.10.2080">
    <property type="match status" value="1"/>
</dbReference>
<dbReference type="AlphaFoldDB" id="A0A2H0YQL9"/>
<name>A0A2H0YQL9_9BACT</name>
<evidence type="ECO:0000259" key="2">
    <source>
        <dbReference type="Pfam" id="PF13020"/>
    </source>
</evidence>
<evidence type="ECO:0000259" key="1">
    <source>
        <dbReference type="Pfam" id="PF11564"/>
    </source>
</evidence>
<dbReference type="Pfam" id="PF13020">
    <property type="entry name" value="NOV_C"/>
    <property type="match status" value="1"/>
</dbReference>